<keyword evidence="3" id="KW-1185">Reference proteome</keyword>
<gene>
    <name evidence="2" type="ORF">COMA1_30230</name>
</gene>
<evidence type="ECO:0000313" key="3">
    <source>
        <dbReference type="Proteomes" id="UP000199032"/>
    </source>
</evidence>
<dbReference type="InterPro" id="IPR002938">
    <property type="entry name" value="FAD-bd"/>
</dbReference>
<dbReference type="PANTHER" id="PTHR42685:SF22">
    <property type="entry name" value="CONDITIONED MEDIUM FACTOR RECEPTOR 1"/>
    <property type="match status" value="1"/>
</dbReference>
<dbReference type="AlphaFoldDB" id="A0A0S4LJC1"/>
<proteinExistence type="predicted"/>
<feature type="domain" description="FAD-binding" evidence="1">
    <location>
        <begin position="5"/>
        <end position="161"/>
    </location>
</feature>
<dbReference type="Pfam" id="PF01494">
    <property type="entry name" value="FAD_binding_3"/>
    <property type="match status" value="1"/>
</dbReference>
<dbReference type="Gene3D" id="3.50.50.60">
    <property type="entry name" value="FAD/NAD(P)-binding domain"/>
    <property type="match status" value="1"/>
</dbReference>
<dbReference type="GO" id="GO:0016628">
    <property type="term" value="F:oxidoreductase activity, acting on the CH-CH group of donors, NAD or NADP as acceptor"/>
    <property type="evidence" value="ECO:0007669"/>
    <property type="project" value="InterPro"/>
</dbReference>
<dbReference type="NCBIfam" id="TIGR02032">
    <property type="entry name" value="GG-red-SF"/>
    <property type="match status" value="1"/>
</dbReference>
<dbReference type="RefSeq" id="WP_090749297.1">
    <property type="nucleotide sequence ID" value="NZ_CZQA01000009.1"/>
</dbReference>
<evidence type="ECO:0000259" key="1">
    <source>
        <dbReference type="Pfam" id="PF01494"/>
    </source>
</evidence>
<dbReference type="PRINTS" id="PR00420">
    <property type="entry name" value="RNGMNOXGNASE"/>
</dbReference>
<dbReference type="Proteomes" id="UP000199032">
    <property type="component" value="Unassembled WGS sequence"/>
</dbReference>
<protein>
    <submittedName>
        <fullName evidence="2">Geranylgeranyl reductase family protein</fullName>
    </submittedName>
</protein>
<name>A0A0S4LJC1_9BACT</name>
<dbReference type="InterPro" id="IPR011777">
    <property type="entry name" value="Geranylgeranyl_Rdtase_fam"/>
</dbReference>
<organism evidence="2 3">
    <name type="scientific">Candidatus Nitrospira nitrosa</name>
    <dbReference type="NCBI Taxonomy" id="1742972"/>
    <lineage>
        <taxon>Bacteria</taxon>
        <taxon>Pseudomonadati</taxon>
        <taxon>Nitrospirota</taxon>
        <taxon>Nitrospiria</taxon>
        <taxon>Nitrospirales</taxon>
        <taxon>Nitrospiraceae</taxon>
        <taxon>Nitrospira</taxon>
    </lineage>
</organism>
<dbReference type="OrthoDB" id="9806565at2"/>
<dbReference type="SUPFAM" id="SSF51905">
    <property type="entry name" value="FAD/NAD(P)-binding domain"/>
    <property type="match status" value="1"/>
</dbReference>
<accession>A0A0S4LJC1</accession>
<dbReference type="GO" id="GO:0071949">
    <property type="term" value="F:FAD binding"/>
    <property type="evidence" value="ECO:0007669"/>
    <property type="project" value="InterPro"/>
</dbReference>
<dbReference type="STRING" id="1742972.COMA1_30230"/>
<reference evidence="2 3" key="1">
    <citation type="submission" date="2015-10" db="EMBL/GenBank/DDBJ databases">
        <authorList>
            <person name="Gilbert D.G."/>
        </authorList>
    </citation>
    <scope>NUCLEOTIDE SEQUENCE [LARGE SCALE GENOMIC DNA]</scope>
    <source>
        <strain evidence="2">COMA1</strain>
    </source>
</reference>
<evidence type="ECO:0000313" key="2">
    <source>
        <dbReference type="EMBL" id="CUS36765.1"/>
    </source>
</evidence>
<dbReference type="EMBL" id="CZQA01000009">
    <property type="protein sequence ID" value="CUS36765.1"/>
    <property type="molecule type" value="Genomic_DNA"/>
</dbReference>
<sequence length="387" mass="42192">MSLAYDVIVVGSGPAGSITAWRLARAGVRVAVIEKAALPRYKTCGGGIIGRTIQALPIDVRHVIEQDCHTAQLHVVSEGLSFTTHRSVPIVSMTMRDQFDYALLSAAQAAGAVLYQRCAVEEVSPKSDSVTVMTHRGAMMAQFLVAADGALSQVARKVGMADGRVLIPALEYEVTIPQERLDRLRGVARFDFGILPHGYAWAFPKQQHLSIGILSMVQRERELKRAITQYLDLLGCGDLTRIDRHGFVIPIRPRTGPFMKNRILVVGDAAGFADPVTGEGISGALRSGQLAAQSLIDGNLEEEAVQGKYTRSVTESLMPELRAGRLLARLLYDFPRLRSWAFLRQGQRLSEAVTDVMAGTRTYCDLTGIPQALVRLLTPAWSKKAGD</sequence>
<dbReference type="InterPro" id="IPR050407">
    <property type="entry name" value="Geranylgeranyl_reductase"/>
</dbReference>
<dbReference type="PANTHER" id="PTHR42685">
    <property type="entry name" value="GERANYLGERANYL DIPHOSPHATE REDUCTASE"/>
    <property type="match status" value="1"/>
</dbReference>
<dbReference type="InterPro" id="IPR036188">
    <property type="entry name" value="FAD/NAD-bd_sf"/>
</dbReference>